<accession>A0ABP0YEJ5</accession>
<dbReference type="EC" id="2.5.1.18" evidence="1"/>
<sequence length="266" mass="30874">MYVLLFYSAGIVKAKKSHWTEQYINDHYLIHLNFKSNTTPLKMTEVKLHGAWPSPFSYRVIWALALKGIPYEYIEEDLANKSPLLLQYNPVHKKIPVLVHAGKPICESSIILQYIDDTWTENPLLPSDPFQRASARFWIKFIEDKSSEIWGVFVAEKEEDKEKARKATLEVLKTVEEQGLGDKKFFGGDEINMVDLAYGFLARWLPVIEELVDVKILEPNTVPRLYAWAENFRQAAVIRDNLPDHDEMVPRLKFRREQLLAIAKKS</sequence>
<evidence type="ECO:0000256" key="2">
    <source>
        <dbReference type="ARBA" id="ARBA00022679"/>
    </source>
</evidence>
<dbReference type="InterPro" id="IPR004045">
    <property type="entry name" value="Glutathione_S-Trfase_N"/>
</dbReference>
<dbReference type="InterPro" id="IPR045073">
    <property type="entry name" value="Omega/Tau-like"/>
</dbReference>
<comment type="similarity">
    <text evidence="4">Belongs to the GST superfamily.</text>
</comment>
<organism evidence="7 8">
    <name type="scientific">Citrullus colocynthis</name>
    <name type="common">colocynth</name>
    <dbReference type="NCBI Taxonomy" id="252529"/>
    <lineage>
        <taxon>Eukaryota</taxon>
        <taxon>Viridiplantae</taxon>
        <taxon>Streptophyta</taxon>
        <taxon>Embryophyta</taxon>
        <taxon>Tracheophyta</taxon>
        <taxon>Spermatophyta</taxon>
        <taxon>Magnoliopsida</taxon>
        <taxon>eudicotyledons</taxon>
        <taxon>Gunneridae</taxon>
        <taxon>Pentapetalae</taxon>
        <taxon>rosids</taxon>
        <taxon>fabids</taxon>
        <taxon>Cucurbitales</taxon>
        <taxon>Cucurbitaceae</taxon>
        <taxon>Benincaseae</taxon>
        <taxon>Citrullus</taxon>
    </lineage>
</organism>
<dbReference type="InterPro" id="IPR010987">
    <property type="entry name" value="Glutathione-S-Trfase_C-like"/>
</dbReference>
<protein>
    <recommendedName>
        <fullName evidence="1">glutathione transferase</fullName>
        <ecNumber evidence="1">2.5.1.18</ecNumber>
    </recommendedName>
</protein>
<gene>
    <name evidence="7" type="ORF">CITCOLO1_LOCUS10785</name>
</gene>
<dbReference type="InterPro" id="IPR036249">
    <property type="entry name" value="Thioredoxin-like_sf"/>
</dbReference>
<feature type="domain" description="GST N-terminal" evidence="5">
    <location>
        <begin position="44"/>
        <end position="123"/>
    </location>
</feature>
<dbReference type="Gene3D" id="3.40.30.10">
    <property type="entry name" value="Glutaredoxin"/>
    <property type="match status" value="1"/>
</dbReference>
<name>A0ABP0YEJ5_9ROSI</name>
<evidence type="ECO:0000313" key="8">
    <source>
        <dbReference type="Proteomes" id="UP001642487"/>
    </source>
</evidence>
<dbReference type="EMBL" id="OZ021737">
    <property type="protein sequence ID" value="CAK9318811.1"/>
    <property type="molecule type" value="Genomic_DNA"/>
</dbReference>
<dbReference type="PROSITE" id="PS50404">
    <property type="entry name" value="GST_NTER"/>
    <property type="match status" value="1"/>
</dbReference>
<dbReference type="InterPro" id="IPR040079">
    <property type="entry name" value="Glutathione_S-Trfase"/>
</dbReference>
<dbReference type="InterPro" id="IPR045074">
    <property type="entry name" value="GST_C_Tau"/>
</dbReference>
<dbReference type="SFLD" id="SFLDG00358">
    <property type="entry name" value="Main_(cytGST)"/>
    <property type="match status" value="1"/>
</dbReference>
<dbReference type="Pfam" id="PF02798">
    <property type="entry name" value="GST_N"/>
    <property type="match status" value="1"/>
</dbReference>
<proteinExistence type="inferred from homology"/>
<dbReference type="SFLD" id="SFLDG01152">
    <property type="entry name" value="Main.3:_Omega-_and_Tau-like"/>
    <property type="match status" value="1"/>
</dbReference>
<dbReference type="CDD" id="cd03185">
    <property type="entry name" value="GST_C_Tau"/>
    <property type="match status" value="1"/>
</dbReference>
<feature type="domain" description="GST C-terminal" evidence="6">
    <location>
        <begin position="128"/>
        <end position="252"/>
    </location>
</feature>
<dbReference type="CDD" id="cd03058">
    <property type="entry name" value="GST_N_Tau"/>
    <property type="match status" value="1"/>
</dbReference>
<dbReference type="PANTHER" id="PTHR11260:SF679">
    <property type="entry name" value="GLUTATHIONE TRANSFERASE"/>
    <property type="match status" value="1"/>
</dbReference>
<dbReference type="InterPro" id="IPR036282">
    <property type="entry name" value="Glutathione-S-Trfase_C_sf"/>
</dbReference>
<dbReference type="SUPFAM" id="SSF47616">
    <property type="entry name" value="GST C-terminal domain-like"/>
    <property type="match status" value="1"/>
</dbReference>
<keyword evidence="8" id="KW-1185">Reference proteome</keyword>
<dbReference type="PANTHER" id="PTHR11260">
    <property type="entry name" value="GLUTATHIONE S-TRANSFERASE, GST, SUPERFAMILY, GST DOMAIN CONTAINING"/>
    <property type="match status" value="1"/>
</dbReference>
<evidence type="ECO:0000313" key="7">
    <source>
        <dbReference type="EMBL" id="CAK9318811.1"/>
    </source>
</evidence>
<dbReference type="SFLD" id="SFLDS00019">
    <property type="entry name" value="Glutathione_Transferase_(cytos"/>
    <property type="match status" value="1"/>
</dbReference>
<evidence type="ECO:0000256" key="3">
    <source>
        <dbReference type="ARBA" id="ARBA00047960"/>
    </source>
</evidence>
<evidence type="ECO:0000259" key="5">
    <source>
        <dbReference type="PROSITE" id="PS50404"/>
    </source>
</evidence>
<dbReference type="PROSITE" id="PS50405">
    <property type="entry name" value="GST_CTER"/>
    <property type="match status" value="1"/>
</dbReference>
<dbReference type="Proteomes" id="UP001642487">
    <property type="component" value="Chromosome 3"/>
</dbReference>
<comment type="catalytic activity">
    <reaction evidence="3">
        <text>RX + glutathione = an S-substituted glutathione + a halide anion + H(+)</text>
        <dbReference type="Rhea" id="RHEA:16437"/>
        <dbReference type="ChEBI" id="CHEBI:15378"/>
        <dbReference type="ChEBI" id="CHEBI:16042"/>
        <dbReference type="ChEBI" id="CHEBI:17792"/>
        <dbReference type="ChEBI" id="CHEBI:57925"/>
        <dbReference type="ChEBI" id="CHEBI:90779"/>
        <dbReference type="EC" id="2.5.1.18"/>
    </reaction>
</comment>
<keyword evidence="2" id="KW-0808">Transferase</keyword>
<reference evidence="7 8" key="1">
    <citation type="submission" date="2024-03" db="EMBL/GenBank/DDBJ databases">
        <authorList>
            <person name="Gkanogiannis A."/>
            <person name="Becerra Lopez-Lavalle L."/>
        </authorList>
    </citation>
    <scope>NUCLEOTIDE SEQUENCE [LARGE SCALE GENOMIC DNA]</scope>
</reference>
<evidence type="ECO:0000256" key="1">
    <source>
        <dbReference type="ARBA" id="ARBA00012452"/>
    </source>
</evidence>
<dbReference type="SUPFAM" id="SSF52833">
    <property type="entry name" value="Thioredoxin-like"/>
    <property type="match status" value="1"/>
</dbReference>
<dbReference type="Gene3D" id="1.20.1050.10">
    <property type="match status" value="1"/>
</dbReference>
<evidence type="ECO:0000259" key="6">
    <source>
        <dbReference type="PROSITE" id="PS50405"/>
    </source>
</evidence>
<dbReference type="InterPro" id="IPR004046">
    <property type="entry name" value="GST_C"/>
</dbReference>
<dbReference type="Pfam" id="PF00043">
    <property type="entry name" value="GST_C"/>
    <property type="match status" value="1"/>
</dbReference>
<evidence type="ECO:0000256" key="4">
    <source>
        <dbReference type="RuleBase" id="RU003494"/>
    </source>
</evidence>